<accession>A0A1N6Q6C7</accession>
<evidence type="ECO:0000313" key="3">
    <source>
        <dbReference type="EMBL" id="SIQ12158.1"/>
    </source>
</evidence>
<evidence type="ECO:0000256" key="1">
    <source>
        <dbReference type="SAM" id="MobiDB-lite"/>
    </source>
</evidence>
<gene>
    <name evidence="3" type="ORF">SAMN05518682_1367</name>
</gene>
<evidence type="ECO:0000259" key="2">
    <source>
        <dbReference type="Pfam" id="PF03235"/>
    </source>
</evidence>
<feature type="domain" description="GmrSD restriction endonucleases N-terminal" evidence="2">
    <location>
        <begin position="11"/>
        <end position="269"/>
    </location>
</feature>
<dbReference type="RefSeq" id="WP_076404376.1">
    <property type="nucleotide sequence ID" value="NZ_FTMI01000002.1"/>
</dbReference>
<reference evidence="4" key="1">
    <citation type="submission" date="2017-01" db="EMBL/GenBank/DDBJ databases">
        <authorList>
            <person name="Varghese N."/>
            <person name="Submissions S."/>
        </authorList>
    </citation>
    <scope>NUCLEOTIDE SEQUENCE [LARGE SCALE GENOMIC DNA]</scope>
    <source>
        <strain evidence="4">3bp</strain>
    </source>
</reference>
<organism evidence="3 4">
    <name type="scientific">Cellulosimicrobium aquatile</name>
    <dbReference type="NCBI Taxonomy" id="1612203"/>
    <lineage>
        <taxon>Bacteria</taxon>
        <taxon>Bacillati</taxon>
        <taxon>Actinomycetota</taxon>
        <taxon>Actinomycetes</taxon>
        <taxon>Micrococcales</taxon>
        <taxon>Promicromonosporaceae</taxon>
        <taxon>Cellulosimicrobium</taxon>
    </lineage>
</organism>
<sequence length="658" mass="72984">MGFQTPQLKLTELLADVGSGKIQLPDFQRGYKWDDERIRQLLVTVLRGHPMGALMLLETGGDHVRFKPQPIERVTADLNRVRQTDPAATLAEPDRLLLDGQQRMTSLYQSLTGTGIVETQDARGKDLERRYFLDVERALGDPSDQEEAVRSLPADGVVRTLFDRGVELDVSSHDRQVEAGLMPFTVLFGGNVLGWLVDYLNAGGPDDMPRRSAVVNAFNTQVAQPVTGYVVPAIQLDKQTTKEAVATVFEKVNSGGLPLNNFELLTAIFAGDAAYYAEHGDDFRLGEDWETTRVAFGPYPVLRDIKSTDFLQAVLLLATIERKQRDVAAGKPKPAAVSARGEDVLKLTLAEYLRWAPRVREGMIWAAGFYTRQHIHTSAFLPYRTQTVPLAVLRVLLGEQIDAHAVLARIRQWYWCGVLGELYGSTTESRFARDVEQVPAWALAAKSGADVPAPVTVQDSHFVESRLLSMRTRNSAAYKGLYALLMTQHCIDWRVDQAIDQASYLDLQIDVHHIFPKAWCEKNGIDPDLRESIVNKTPLAKKTNIFLRGDSPAVYLPRLEKDTTLPPEHLDRLLRTHLVDPALLRAADFGAFFDARREALVGLIEQATGKRVTRDVVVQDGSLHGSEDAAAFEPEPDDPEDGTTLSDVGDETTIEGAA</sequence>
<feature type="region of interest" description="Disordered" evidence="1">
    <location>
        <begin position="623"/>
        <end position="658"/>
    </location>
</feature>
<feature type="compositionally biased region" description="Acidic residues" evidence="1">
    <location>
        <begin position="648"/>
        <end position="658"/>
    </location>
</feature>
<evidence type="ECO:0000313" key="4">
    <source>
        <dbReference type="Proteomes" id="UP000186235"/>
    </source>
</evidence>
<dbReference type="EMBL" id="FTMI01000002">
    <property type="protein sequence ID" value="SIQ12158.1"/>
    <property type="molecule type" value="Genomic_DNA"/>
</dbReference>
<dbReference type="PANTHER" id="PTHR37292">
    <property type="entry name" value="VNG6097C"/>
    <property type="match status" value="1"/>
</dbReference>
<dbReference type="PANTHER" id="PTHR37292:SF2">
    <property type="entry name" value="DUF262 DOMAIN-CONTAINING PROTEIN"/>
    <property type="match status" value="1"/>
</dbReference>
<protein>
    <recommendedName>
        <fullName evidence="2">GmrSD restriction endonucleases N-terminal domain-containing protein</fullName>
    </recommendedName>
</protein>
<keyword evidence="4" id="KW-1185">Reference proteome</keyword>
<proteinExistence type="predicted"/>
<dbReference type="Pfam" id="PF03235">
    <property type="entry name" value="GmrSD_N"/>
    <property type="match status" value="1"/>
</dbReference>
<dbReference type="Proteomes" id="UP000186235">
    <property type="component" value="Unassembled WGS sequence"/>
</dbReference>
<name>A0A1N6Q6C7_9MICO</name>
<dbReference type="InterPro" id="IPR004919">
    <property type="entry name" value="GmrSD_N"/>
</dbReference>
<dbReference type="AlphaFoldDB" id="A0A1N6Q6C7"/>